<dbReference type="GO" id="GO:0006508">
    <property type="term" value="P:proteolysis"/>
    <property type="evidence" value="ECO:0007669"/>
    <property type="project" value="InterPro"/>
</dbReference>
<dbReference type="Proteomes" id="UP001319180">
    <property type="component" value="Unassembled WGS sequence"/>
</dbReference>
<dbReference type="InterPro" id="IPR001478">
    <property type="entry name" value="PDZ"/>
</dbReference>
<dbReference type="Gene3D" id="3.30.750.170">
    <property type="match status" value="1"/>
</dbReference>
<dbReference type="Gene3D" id="3.90.226.10">
    <property type="entry name" value="2-enoyl-CoA Hydratase, Chain A, domain 1"/>
    <property type="match status" value="1"/>
</dbReference>
<dbReference type="Pfam" id="PF17820">
    <property type="entry name" value="PDZ_6"/>
    <property type="match status" value="1"/>
</dbReference>
<dbReference type="CDD" id="cd07561">
    <property type="entry name" value="Peptidase_S41_CPP_like"/>
    <property type="match status" value="1"/>
</dbReference>
<dbReference type="InterPro" id="IPR036034">
    <property type="entry name" value="PDZ_sf"/>
</dbReference>
<dbReference type="InterPro" id="IPR041489">
    <property type="entry name" value="PDZ_6"/>
</dbReference>
<dbReference type="PANTHER" id="PTHR32060:SF30">
    <property type="entry name" value="CARBOXY-TERMINAL PROCESSING PROTEASE CTPA"/>
    <property type="match status" value="1"/>
</dbReference>
<feature type="chain" id="PRO_5042883626" evidence="1">
    <location>
        <begin position="27"/>
        <end position="472"/>
    </location>
</feature>
<dbReference type="PROSITE" id="PS51257">
    <property type="entry name" value="PROKAR_LIPOPROTEIN"/>
    <property type="match status" value="1"/>
</dbReference>
<dbReference type="InterPro" id="IPR005151">
    <property type="entry name" value="Tail-specific_protease"/>
</dbReference>
<evidence type="ECO:0000313" key="3">
    <source>
        <dbReference type="EMBL" id="MBT1685826.1"/>
    </source>
</evidence>
<dbReference type="Pfam" id="PF03572">
    <property type="entry name" value="Peptidase_S41"/>
    <property type="match status" value="1"/>
</dbReference>
<dbReference type="RefSeq" id="WP_254089078.1">
    <property type="nucleotide sequence ID" value="NZ_JAHESC010000004.1"/>
</dbReference>
<organism evidence="3 4">
    <name type="scientific">Dawidia soli</name>
    <dbReference type="NCBI Taxonomy" id="2782352"/>
    <lineage>
        <taxon>Bacteria</taxon>
        <taxon>Pseudomonadati</taxon>
        <taxon>Bacteroidota</taxon>
        <taxon>Cytophagia</taxon>
        <taxon>Cytophagales</taxon>
        <taxon>Chryseotaleaceae</taxon>
        <taxon>Dawidia</taxon>
    </lineage>
</organism>
<dbReference type="EMBL" id="JAHESC010000004">
    <property type="protein sequence ID" value="MBT1685826.1"/>
    <property type="molecule type" value="Genomic_DNA"/>
</dbReference>
<evidence type="ECO:0000256" key="1">
    <source>
        <dbReference type="SAM" id="SignalP"/>
    </source>
</evidence>
<proteinExistence type="predicted"/>
<keyword evidence="4" id="KW-1185">Reference proteome</keyword>
<protein>
    <submittedName>
        <fullName evidence="3">PDZ domain-containing protein</fullName>
    </submittedName>
</protein>
<feature type="signal peptide" evidence="1">
    <location>
        <begin position="1"/>
        <end position="26"/>
    </location>
</feature>
<dbReference type="Gene3D" id="2.30.42.10">
    <property type="match status" value="1"/>
</dbReference>
<dbReference type="PROSITE" id="PS50106">
    <property type="entry name" value="PDZ"/>
    <property type="match status" value="1"/>
</dbReference>
<feature type="domain" description="PDZ" evidence="2">
    <location>
        <begin position="88"/>
        <end position="164"/>
    </location>
</feature>
<dbReference type="GO" id="GO:0008236">
    <property type="term" value="F:serine-type peptidase activity"/>
    <property type="evidence" value="ECO:0007669"/>
    <property type="project" value="InterPro"/>
</dbReference>
<dbReference type="SMART" id="SM00228">
    <property type="entry name" value="PDZ"/>
    <property type="match status" value="1"/>
</dbReference>
<dbReference type="GO" id="GO:0007165">
    <property type="term" value="P:signal transduction"/>
    <property type="evidence" value="ECO:0007669"/>
    <property type="project" value="TreeGrafter"/>
</dbReference>
<evidence type="ECO:0000313" key="4">
    <source>
        <dbReference type="Proteomes" id="UP001319180"/>
    </source>
</evidence>
<gene>
    <name evidence="3" type="ORF">KK078_04625</name>
</gene>
<dbReference type="InterPro" id="IPR029045">
    <property type="entry name" value="ClpP/crotonase-like_dom_sf"/>
</dbReference>
<dbReference type="SUPFAM" id="SSF52096">
    <property type="entry name" value="ClpP/crotonase"/>
    <property type="match status" value="1"/>
</dbReference>
<reference evidence="3 4" key="1">
    <citation type="submission" date="2021-05" db="EMBL/GenBank/DDBJ databases">
        <title>A Polyphasic approach of four new species of the genus Ohtaekwangia: Ohtaekwangia histidinii sp. nov., Ohtaekwangia cretensis sp. nov., Ohtaekwangia indiensis sp. nov., Ohtaekwangia reichenbachii sp. nov. from diverse environment.</title>
        <authorList>
            <person name="Octaviana S."/>
        </authorList>
    </citation>
    <scope>NUCLEOTIDE SEQUENCE [LARGE SCALE GENOMIC DNA]</scope>
    <source>
        <strain evidence="3 4">PWU37</strain>
    </source>
</reference>
<sequence length="472" mass="52326">MQTFKFPRPGALLACCALLLVAVACQDDDSNTSDNNQHVNDWILENMQAWYLWNDELPTETNKNLAPADYFSSLLYDGDRFSWIQDNYQELLNSLQGVSKEAGYEFALYRDSNSQNNVIAQILYVKPDSPAEKAGLKRGDIITQVNNTTITISNYQTVLSALDENHSVTYRALDVESESLADPATVSLTTQEYHENPNYFHSVIQTGDHKIGYYVYNFFASGAGSGNEYDTEMESIINGFKTAGITDLVLDLRFNSGGSEVSALSLASLLGADVDNTKVFMRKEYNDEVEQEILNDPDLGPGILTVNFTSKAANVGSQLQNHRLYILTGSRTASASELIINGLRPYMEVLLVGDTTYGKNVGSVSLYDDKDATNKWGMQPIVVKVYNSQNQSDYDGGFYPNIIDPDNALLLYPLGDTREALLAKAIGHITGEGTIGRTGLADRPLIAHSLDRKKRSFQLTVDDRVFRTLTKQ</sequence>
<keyword evidence="1" id="KW-0732">Signal</keyword>
<evidence type="ECO:0000259" key="2">
    <source>
        <dbReference type="PROSITE" id="PS50106"/>
    </source>
</evidence>
<dbReference type="InterPro" id="IPR041613">
    <property type="entry name" value="Pept_S41_N"/>
</dbReference>
<dbReference type="AlphaFoldDB" id="A0AAP2D756"/>
<accession>A0AAP2D756</accession>
<comment type="caution">
    <text evidence="3">The sequence shown here is derived from an EMBL/GenBank/DDBJ whole genome shotgun (WGS) entry which is preliminary data.</text>
</comment>
<dbReference type="Pfam" id="PF18294">
    <property type="entry name" value="Pept_S41_N"/>
    <property type="match status" value="1"/>
</dbReference>
<dbReference type="PANTHER" id="PTHR32060">
    <property type="entry name" value="TAIL-SPECIFIC PROTEASE"/>
    <property type="match status" value="1"/>
</dbReference>
<dbReference type="GO" id="GO:0004175">
    <property type="term" value="F:endopeptidase activity"/>
    <property type="evidence" value="ECO:0007669"/>
    <property type="project" value="TreeGrafter"/>
</dbReference>
<dbReference type="SUPFAM" id="SSF50156">
    <property type="entry name" value="PDZ domain-like"/>
    <property type="match status" value="1"/>
</dbReference>
<dbReference type="GO" id="GO:0030288">
    <property type="term" value="C:outer membrane-bounded periplasmic space"/>
    <property type="evidence" value="ECO:0007669"/>
    <property type="project" value="TreeGrafter"/>
</dbReference>
<name>A0AAP2D756_9BACT</name>